<evidence type="ECO:0000313" key="11">
    <source>
        <dbReference type="Proteomes" id="UP000326780"/>
    </source>
</evidence>
<feature type="binding site" evidence="8">
    <location>
        <position position="95"/>
    </location>
    <ligand>
        <name>Fe cation</name>
        <dbReference type="ChEBI" id="CHEBI:24875"/>
    </ligand>
</feature>
<name>A0A5Q0M6R1_VARPD</name>
<keyword evidence="4 9" id="KW-0805">Transcription regulation</keyword>
<evidence type="ECO:0000256" key="7">
    <source>
        <dbReference type="PIRSR" id="PIRSR602481-1"/>
    </source>
</evidence>
<dbReference type="GO" id="GO:1900376">
    <property type="term" value="P:regulation of secondary metabolite biosynthetic process"/>
    <property type="evidence" value="ECO:0007669"/>
    <property type="project" value="TreeGrafter"/>
</dbReference>
<dbReference type="GO" id="GO:0005737">
    <property type="term" value="C:cytoplasm"/>
    <property type="evidence" value="ECO:0007669"/>
    <property type="project" value="UniProtKB-SubCell"/>
</dbReference>
<dbReference type="SUPFAM" id="SSF46785">
    <property type="entry name" value="Winged helix' DNA-binding domain"/>
    <property type="match status" value="1"/>
</dbReference>
<keyword evidence="7 9" id="KW-0479">Metal-binding</keyword>
<evidence type="ECO:0000256" key="8">
    <source>
        <dbReference type="PIRSR" id="PIRSR602481-2"/>
    </source>
</evidence>
<dbReference type="GO" id="GO:0003700">
    <property type="term" value="F:DNA-binding transcription factor activity"/>
    <property type="evidence" value="ECO:0007669"/>
    <property type="project" value="UniProtKB-UniRule"/>
</dbReference>
<dbReference type="Proteomes" id="UP000326780">
    <property type="component" value="Chromosome"/>
</dbReference>
<keyword evidence="2 9" id="KW-0678">Repressor</keyword>
<dbReference type="GO" id="GO:0000976">
    <property type="term" value="F:transcription cis-regulatory region binding"/>
    <property type="evidence" value="ECO:0007669"/>
    <property type="project" value="TreeGrafter"/>
</dbReference>
<dbReference type="AlphaFoldDB" id="A0A5Q0M6R1"/>
<comment type="subcellular location">
    <subcellularLocation>
        <location evidence="9">Cytoplasm</location>
    </subcellularLocation>
</comment>
<comment type="similarity">
    <text evidence="1 9">Belongs to the Fur family.</text>
</comment>
<dbReference type="InterPro" id="IPR002481">
    <property type="entry name" value="FUR"/>
</dbReference>
<keyword evidence="3 7" id="KW-0862">Zinc</keyword>
<keyword evidence="9" id="KW-0963">Cytoplasm</keyword>
<dbReference type="Gene3D" id="1.10.10.10">
    <property type="entry name" value="Winged helix-like DNA-binding domain superfamily/Winged helix DNA-binding domain"/>
    <property type="match status" value="1"/>
</dbReference>
<evidence type="ECO:0000256" key="3">
    <source>
        <dbReference type="ARBA" id="ARBA00022833"/>
    </source>
</evidence>
<evidence type="ECO:0000256" key="1">
    <source>
        <dbReference type="ARBA" id="ARBA00007957"/>
    </source>
</evidence>
<dbReference type="Gene3D" id="3.30.1490.190">
    <property type="match status" value="1"/>
</dbReference>
<proteinExistence type="inferred from homology"/>
<dbReference type="PANTHER" id="PTHR33202:SF22">
    <property type="entry name" value="HYDROGEN PEROXIDE SENSITIVE REPRESSOR"/>
    <property type="match status" value="1"/>
</dbReference>
<evidence type="ECO:0000256" key="5">
    <source>
        <dbReference type="ARBA" id="ARBA00023125"/>
    </source>
</evidence>
<feature type="binding site" evidence="7">
    <location>
        <position position="139"/>
    </location>
    <ligand>
        <name>Zn(2+)</name>
        <dbReference type="ChEBI" id="CHEBI:29105"/>
    </ligand>
</feature>
<sequence length="156" mass="16801">MQRLTRQRNAVFSAFSDAGRVLTAPEILEHARAIVPEISLSTVYRQVALLLADGEIAKVELPGEPARYEVACKADPHDHHSHGAGEGEAGAAGHHHHHYFHCSHCGQVFLLHACPGPMHDLAPKGFQVTHHEVTLHGLCAVCVEAGAKAPKAHPPH</sequence>
<feature type="binding site" evidence="7">
    <location>
        <position position="102"/>
    </location>
    <ligand>
        <name>Zn(2+)</name>
        <dbReference type="ChEBI" id="CHEBI:29105"/>
    </ligand>
</feature>
<dbReference type="Pfam" id="PF01475">
    <property type="entry name" value="FUR"/>
    <property type="match status" value="1"/>
</dbReference>
<evidence type="ECO:0000256" key="4">
    <source>
        <dbReference type="ARBA" id="ARBA00023015"/>
    </source>
</evidence>
<dbReference type="GO" id="GO:0045892">
    <property type="term" value="P:negative regulation of DNA-templated transcription"/>
    <property type="evidence" value="ECO:0007669"/>
    <property type="project" value="TreeGrafter"/>
</dbReference>
<dbReference type="CDD" id="cd07153">
    <property type="entry name" value="Fur_like"/>
    <property type="match status" value="1"/>
</dbReference>
<dbReference type="InterPro" id="IPR036388">
    <property type="entry name" value="WH-like_DNA-bd_sf"/>
</dbReference>
<evidence type="ECO:0000313" key="10">
    <source>
        <dbReference type="EMBL" id="QFZ84264.1"/>
    </source>
</evidence>
<protein>
    <recommendedName>
        <fullName evidence="9">Ferric uptake regulation protein</fullName>
    </recommendedName>
</protein>
<keyword evidence="6 9" id="KW-0804">Transcription</keyword>
<evidence type="ECO:0000256" key="2">
    <source>
        <dbReference type="ARBA" id="ARBA00022491"/>
    </source>
</evidence>
<dbReference type="GO" id="GO:0008270">
    <property type="term" value="F:zinc ion binding"/>
    <property type="evidence" value="ECO:0007669"/>
    <property type="project" value="TreeGrafter"/>
</dbReference>
<evidence type="ECO:0000256" key="9">
    <source>
        <dbReference type="RuleBase" id="RU364037"/>
    </source>
</evidence>
<feature type="binding site" evidence="8">
    <location>
        <position position="131"/>
    </location>
    <ligand>
        <name>Fe cation</name>
        <dbReference type="ChEBI" id="CHEBI:24875"/>
    </ligand>
</feature>
<feature type="binding site" evidence="7">
    <location>
        <position position="142"/>
    </location>
    <ligand>
        <name>Zn(2+)</name>
        <dbReference type="ChEBI" id="CHEBI:29105"/>
    </ligand>
</feature>
<dbReference type="EMBL" id="CP045644">
    <property type="protein sequence ID" value="QFZ84264.1"/>
    <property type="molecule type" value="Genomic_DNA"/>
</dbReference>
<comment type="subunit">
    <text evidence="9">Homodimer.</text>
</comment>
<evidence type="ECO:0000256" key="6">
    <source>
        <dbReference type="ARBA" id="ARBA00023163"/>
    </source>
</evidence>
<dbReference type="PANTHER" id="PTHR33202">
    <property type="entry name" value="ZINC UPTAKE REGULATION PROTEIN"/>
    <property type="match status" value="1"/>
</dbReference>
<organism evidence="10 11">
    <name type="scientific">Variovorax paradoxus</name>
    <dbReference type="NCBI Taxonomy" id="34073"/>
    <lineage>
        <taxon>Bacteria</taxon>
        <taxon>Pseudomonadati</taxon>
        <taxon>Pseudomonadota</taxon>
        <taxon>Betaproteobacteria</taxon>
        <taxon>Burkholderiales</taxon>
        <taxon>Comamonadaceae</taxon>
        <taxon>Variovorax</taxon>
    </lineage>
</organism>
<accession>A0A5Q0M6R1</accession>
<keyword evidence="5 9" id="KW-0238">DNA-binding</keyword>
<feature type="binding site" evidence="7">
    <location>
        <position position="105"/>
    </location>
    <ligand>
        <name>Zn(2+)</name>
        <dbReference type="ChEBI" id="CHEBI:29105"/>
    </ligand>
</feature>
<reference evidence="10 11" key="1">
    <citation type="submission" date="2019-10" db="EMBL/GenBank/DDBJ databases">
        <title>Complete genome sequence of Variovorax paradoxus 5C-2.</title>
        <authorList>
            <person name="Gogoleva N.E."/>
            <person name="Balkin A.S."/>
        </authorList>
    </citation>
    <scope>NUCLEOTIDE SEQUENCE [LARGE SCALE GENOMIC DNA]</scope>
    <source>
        <strain evidence="10 11">5C-2</strain>
    </source>
</reference>
<keyword evidence="8 9" id="KW-0408">Iron</keyword>
<comment type="cofactor">
    <cofactor evidence="8">
        <name>Mn(2+)</name>
        <dbReference type="ChEBI" id="CHEBI:29035"/>
    </cofactor>
    <cofactor evidence="8">
        <name>Fe(2+)</name>
        <dbReference type="ChEBI" id="CHEBI:29033"/>
    </cofactor>
    <text evidence="8">Binds 1 Mn(2+) or Fe(2+) ion per subunit.</text>
</comment>
<gene>
    <name evidence="9" type="primary">fur</name>
    <name evidence="10" type="ORF">GFK26_16605</name>
</gene>
<dbReference type="InterPro" id="IPR043135">
    <property type="entry name" value="Fur_C"/>
</dbReference>
<dbReference type="RefSeq" id="WP_153282909.1">
    <property type="nucleotide sequence ID" value="NZ_CP045644.1"/>
</dbReference>
<dbReference type="InterPro" id="IPR036390">
    <property type="entry name" value="WH_DNA-bd_sf"/>
</dbReference>
<comment type="cofactor">
    <cofactor evidence="7">
        <name>Zn(2+)</name>
        <dbReference type="ChEBI" id="CHEBI:29105"/>
    </cofactor>
    <text evidence="7">Binds 1 zinc ion per subunit.</text>
</comment>